<dbReference type="Proteomes" id="UP001595685">
    <property type="component" value="Unassembled WGS sequence"/>
</dbReference>
<dbReference type="EMBL" id="JBHRWW010000006">
    <property type="protein sequence ID" value="MFC3688730.1"/>
    <property type="molecule type" value="Genomic_DNA"/>
</dbReference>
<gene>
    <name evidence="5" type="ORF">ACFOLH_10290</name>
</gene>
<dbReference type="InterPro" id="IPR008628">
    <property type="entry name" value="GPP34-like"/>
</dbReference>
<keyword evidence="3" id="KW-0446">Lipid-binding</keyword>
<organism evidence="5 6">
    <name type="scientific">Aquipuribacter hungaricus</name>
    <dbReference type="NCBI Taxonomy" id="545624"/>
    <lineage>
        <taxon>Bacteria</taxon>
        <taxon>Bacillati</taxon>
        <taxon>Actinomycetota</taxon>
        <taxon>Actinomycetes</taxon>
        <taxon>Micrococcales</taxon>
        <taxon>Intrasporangiaceae</taxon>
        <taxon>Aquipuribacter</taxon>
    </lineage>
</organism>
<keyword evidence="6" id="KW-1185">Reference proteome</keyword>
<comment type="caution">
    <text evidence="5">The sequence shown here is derived from an EMBL/GenBank/DDBJ whole genome shotgun (WGS) entry which is preliminary data.</text>
</comment>
<dbReference type="InterPro" id="IPR038261">
    <property type="entry name" value="GPP34-like_sf"/>
</dbReference>
<dbReference type="PANTHER" id="PTHR12704:SF2">
    <property type="entry name" value="GOLGI PHOSPHOPROTEIN 3 HOMOLOG SAURON"/>
    <property type="match status" value="1"/>
</dbReference>
<evidence type="ECO:0000313" key="6">
    <source>
        <dbReference type="Proteomes" id="UP001595685"/>
    </source>
</evidence>
<keyword evidence="2" id="KW-0333">Golgi apparatus</keyword>
<dbReference type="Gene3D" id="1.10.3630.10">
    <property type="entry name" value="yeast vps74-n-term truncation variant domain like"/>
    <property type="match status" value="1"/>
</dbReference>
<evidence type="ECO:0000313" key="5">
    <source>
        <dbReference type="EMBL" id="MFC3688730.1"/>
    </source>
</evidence>
<reference evidence="6" key="1">
    <citation type="journal article" date="2019" name="Int. J. Syst. Evol. Microbiol.">
        <title>The Global Catalogue of Microorganisms (GCM) 10K type strain sequencing project: providing services to taxonomists for standard genome sequencing and annotation.</title>
        <authorList>
            <consortium name="The Broad Institute Genomics Platform"/>
            <consortium name="The Broad Institute Genome Sequencing Center for Infectious Disease"/>
            <person name="Wu L."/>
            <person name="Ma J."/>
        </authorList>
    </citation>
    <scope>NUCLEOTIDE SEQUENCE [LARGE SCALE GENOMIC DNA]</scope>
    <source>
        <strain evidence="6">NCAIM B.02333</strain>
    </source>
</reference>
<dbReference type="Pfam" id="PF05719">
    <property type="entry name" value="GPP34"/>
    <property type="match status" value="1"/>
</dbReference>
<evidence type="ECO:0000256" key="2">
    <source>
        <dbReference type="ARBA" id="ARBA00023034"/>
    </source>
</evidence>
<dbReference type="RefSeq" id="WP_340290818.1">
    <property type="nucleotide sequence ID" value="NZ_JBBEOI010000023.1"/>
</dbReference>
<keyword evidence="4" id="KW-0472">Membrane</keyword>
<sequence>MTLLAEDLLLLLLDDVTGAQTLDGTRTDLVLGGALLLELALLGRVELTRDGPWYARERVSVADAAPLEDPLLEQAQATVAERPRGSQDLVGRLGKGLRARLLDRLEGRGVLERRSDRVLGLFPRTRWPAADSAHEDAVRARLHDVLVVGLTPDERTAALTALLLAVDKAHTVLPGLDGRERRAVKARAKVVAEGAWAADAVRSAVAAMQAAVAAGTVAATTAASSG</sequence>
<comment type="subcellular location">
    <subcellularLocation>
        <location evidence="1">Golgi apparatus membrane</location>
        <topology evidence="1">Peripheral membrane protein</topology>
        <orientation evidence="1">Cytoplasmic side</orientation>
    </subcellularLocation>
</comment>
<protein>
    <submittedName>
        <fullName evidence="5">GPP34 family phosphoprotein</fullName>
    </submittedName>
</protein>
<evidence type="ECO:0000256" key="4">
    <source>
        <dbReference type="ARBA" id="ARBA00023136"/>
    </source>
</evidence>
<accession>A0ABV7WFV3</accession>
<evidence type="ECO:0000256" key="3">
    <source>
        <dbReference type="ARBA" id="ARBA00023121"/>
    </source>
</evidence>
<evidence type="ECO:0000256" key="1">
    <source>
        <dbReference type="ARBA" id="ARBA00004255"/>
    </source>
</evidence>
<name>A0ABV7WFV3_9MICO</name>
<dbReference type="PANTHER" id="PTHR12704">
    <property type="entry name" value="TRANS-GOLGI PROTEIN GMX33"/>
    <property type="match status" value="1"/>
</dbReference>
<proteinExistence type="predicted"/>